<feature type="region of interest" description="Disordered" evidence="1">
    <location>
        <begin position="1"/>
        <end position="27"/>
    </location>
</feature>
<dbReference type="Proteomes" id="UP000015527">
    <property type="component" value="Unassembled WGS sequence"/>
</dbReference>
<dbReference type="AlphaFoldDB" id="T0IFK9"/>
<protein>
    <submittedName>
        <fullName evidence="2">Uncharacterized protein</fullName>
    </submittedName>
</protein>
<reference evidence="2 3" key="1">
    <citation type="journal article" date="2013" name="Genome Announc.">
        <title>Genome Sequence of Novosphingobium lindaniclasticum LE124T, Isolated from a Hexachlorocyclohexane Dumpsite.</title>
        <authorList>
            <person name="Saxena A."/>
            <person name="Nayyar N."/>
            <person name="Sangwan N."/>
            <person name="Kumari R."/>
            <person name="Khurana J.P."/>
            <person name="Lal R."/>
        </authorList>
    </citation>
    <scope>NUCLEOTIDE SEQUENCE [LARGE SCALE GENOMIC DNA]</scope>
    <source>
        <strain evidence="2 3">LE124</strain>
    </source>
</reference>
<gene>
    <name evidence="2" type="ORF">L284_21270</name>
</gene>
<dbReference type="PATRIC" id="fig|1096930.3.peg.4179"/>
<evidence type="ECO:0000313" key="2">
    <source>
        <dbReference type="EMBL" id="EQB08424.1"/>
    </source>
</evidence>
<name>T0IFK9_9SPHN</name>
<accession>T0IFK9</accession>
<dbReference type="EMBL" id="ATHL01000147">
    <property type="protein sequence ID" value="EQB08424.1"/>
    <property type="molecule type" value="Genomic_DNA"/>
</dbReference>
<organism evidence="2 3">
    <name type="scientific">Novosphingobium lindaniclasticum LE124</name>
    <dbReference type="NCBI Taxonomy" id="1096930"/>
    <lineage>
        <taxon>Bacteria</taxon>
        <taxon>Pseudomonadati</taxon>
        <taxon>Pseudomonadota</taxon>
        <taxon>Alphaproteobacteria</taxon>
        <taxon>Sphingomonadales</taxon>
        <taxon>Sphingomonadaceae</taxon>
        <taxon>Novosphingobium</taxon>
    </lineage>
</organism>
<evidence type="ECO:0000313" key="3">
    <source>
        <dbReference type="Proteomes" id="UP000015527"/>
    </source>
</evidence>
<proteinExistence type="predicted"/>
<comment type="caution">
    <text evidence="2">The sequence shown here is derived from an EMBL/GenBank/DDBJ whole genome shotgun (WGS) entry which is preliminary data.</text>
</comment>
<keyword evidence="3" id="KW-1185">Reference proteome</keyword>
<sequence>MPDGAQPASSLPQFGGTPGSHIGRLPVGGHQRFSSVFGIEVEAQGARIPVVGKL</sequence>
<evidence type="ECO:0000256" key="1">
    <source>
        <dbReference type="SAM" id="MobiDB-lite"/>
    </source>
</evidence>